<dbReference type="PANTHER" id="PTHR48012:SF10">
    <property type="entry name" value="FI20177P1"/>
    <property type="match status" value="1"/>
</dbReference>
<feature type="domain" description="Protein kinase" evidence="12">
    <location>
        <begin position="91"/>
        <end position="375"/>
    </location>
</feature>
<name>A0ABR2JHX5_9PEZI</name>
<evidence type="ECO:0000256" key="4">
    <source>
        <dbReference type="ARBA" id="ARBA00022679"/>
    </source>
</evidence>
<evidence type="ECO:0000256" key="5">
    <source>
        <dbReference type="ARBA" id="ARBA00022741"/>
    </source>
</evidence>
<comment type="caution">
    <text evidence="13">The sequence shown here is derived from an EMBL/GenBank/DDBJ whole genome shotgun (WGS) entry which is preliminary data.</text>
</comment>
<dbReference type="SMART" id="SM00220">
    <property type="entry name" value="S_TKc"/>
    <property type="match status" value="1"/>
</dbReference>
<dbReference type="EC" id="2.7.11.1" evidence="2"/>
<keyword evidence="14" id="KW-1185">Reference proteome</keyword>
<evidence type="ECO:0000256" key="3">
    <source>
        <dbReference type="ARBA" id="ARBA00022527"/>
    </source>
</evidence>
<keyword evidence="7 10" id="KW-0067">ATP-binding</keyword>
<evidence type="ECO:0000256" key="8">
    <source>
        <dbReference type="ARBA" id="ARBA00047899"/>
    </source>
</evidence>
<accession>A0ABR2JHX5</accession>
<feature type="region of interest" description="Disordered" evidence="11">
    <location>
        <begin position="908"/>
        <end position="937"/>
    </location>
</feature>
<keyword evidence="6 13" id="KW-0418">Kinase</keyword>
<dbReference type="PROSITE" id="PS00108">
    <property type="entry name" value="PROTEIN_KINASE_ST"/>
    <property type="match status" value="1"/>
</dbReference>
<evidence type="ECO:0000256" key="10">
    <source>
        <dbReference type="PROSITE-ProRule" id="PRU10141"/>
    </source>
</evidence>
<sequence>MSLADRSPMRRRGSHHLSIPMGNIAYHEFLVEACAMPTTPTTAKTMILDPPHSTIDAGMETTRRAMMDDAKEMQAATDQVCQETGRPAPPYLLTELIGKGSYGRVYKATNRQKGGAVVAIKMVDIEAGDSENPGAADTLGDIQKEISTLKLLRDVGAANVNLVIDAFMVAQSMWIVTDYCAGGSVATLMKPFQASFTYAAVTAGKSGPRLEEKWIIPILREVAEAVRWIHAHGVIHRDIKCANIFVTQEGGVQLGDFGVAAMVQTKFDKRRTVIGTLHWMAPELFDSIVSYGPAVDIWAFGAVAYEMASGLPPNAMESHQARVDPSQFGEFLNGHLPRLEGSQYSDGLKDLVSFCLEKSPDKRPSIERVVEHAYIRNTHSAYPTASLSQLVRNYWLWEQKGGVRQSLLNPNIGAQVAAGRTSPGPMEQDEWNFSTTLDFDQQIDNTSTSQEQDTIRPDMVPQPLRPKARRRPPPHVLARLKAPLESVFDPENRSDYSDNSKAYYGGLGSMQPLSSSAPDLPLRDDSTTAAIRESLIDLDASLDLDGVDSSPILGGMTIRPSRPLGPHPAAAPSGSPNDGAAAGRAQRGPPAQRSRLNTTPLATAHHNPDWRFPTSTRPMPRSSSAGTARRFTGSNNSKLTLLTGQGGTNLPPITGGDRGSLASLIDLDESSFGLTQFKHTNSGPGGANLPPIAGGDRGSLASLIDLDESSFGLTQFKHNNSGMGGANLPPIAGGDRGSLASLIDLDESVFGLTQFKHTNPNSTTLFPISTDFPSTPPKTAHAPWSAGTMFCSDDGLTSSPFELEQGHPHNNEYKPPSLFMETPPRHSAGASSSEGDRFLSPISDSSDEDGSGDGNGGADDGHRIDKVDGSGGEMLWTHSFVHPPSAQVMEGRASREAVAEEMKRLLGSLSGHLSDVGRQVKQLEPRRAEGARPPGRR</sequence>
<feature type="compositionally biased region" description="Low complexity" evidence="11">
    <location>
        <begin position="567"/>
        <end position="593"/>
    </location>
</feature>
<dbReference type="InterPro" id="IPR000719">
    <property type="entry name" value="Prot_kinase_dom"/>
</dbReference>
<dbReference type="Gene3D" id="3.30.200.20">
    <property type="entry name" value="Phosphorylase Kinase, domain 1"/>
    <property type="match status" value="1"/>
</dbReference>
<comment type="similarity">
    <text evidence="1">Belongs to the protein kinase superfamily. STE Ser/Thr protein kinase family. STE20 subfamily.</text>
</comment>
<dbReference type="InterPro" id="IPR050629">
    <property type="entry name" value="STE20/SPS1-PAK"/>
</dbReference>
<dbReference type="Pfam" id="PF00069">
    <property type="entry name" value="Pkinase"/>
    <property type="match status" value="1"/>
</dbReference>
<evidence type="ECO:0000313" key="14">
    <source>
        <dbReference type="Proteomes" id="UP001390339"/>
    </source>
</evidence>
<comment type="catalytic activity">
    <reaction evidence="8">
        <text>L-threonyl-[protein] + ATP = O-phospho-L-threonyl-[protein] + ADP + H(+)</text>
        <dbReference type="Rhea" id="RHEA:46608"/>
        <dbReference type="Rhea" id="RHEA-COMP:11060"/>
        <dbReference type="Rhea" id="RHEA-COMP:11605"/>
        <dbReference type="ChEBI" id="CHEBI:15378"/>
        <dbReference type="ChEBI" id="CHEBI:30013"/>
        <dbReference type="ChEBI" id="CHEBI:30616"/>
        <dbReference type="ChEBI" id="CHEBI:61977"/>
        <dbReference type="ChEBI" id="CHEBI:456216"/>
        <dbReference type="EC" id="2.7.11.1"/>
    </reaction>
</comment>
<feature type="region of interest" description="Disordered" evidence="11">
    <location>
        <begin position="489"/>
        <end position="521"/>
    </location>
</feature>
<dbReference type="PROSITE" id="PS00107">
    <property type="entry name" value="PROTEIN_KINASE_ATP"/>
    <property type="match status" value="1"/>
</dbReference>
<proteinExistence type="inferred from homology"/>
<evidence type="ECO:0000256" key="7">
    <source>
        <dbReference type="ARBA" id="ARBA00022840"/>
    </source>
</evidence>
<dbReference type="GO" id="GO:0016301">
    <property type="term" value="F:kinase activity"/>
    <property type="evidence" value="ECO:0007669"/>
    <property type="project" value="UniProtKB-KW"/>
</dbReference>
<keyword evidence="4" id="KW-0808">Transferase</keyword>
<evidence type="ECO:0000256" key="11">
    <source>
        <dbReference type="SAM" id="MobiDB-lite"/>
    </source>
</evidence>
<evidence type="ECO:0000256" key="9">
    <source>
        <dbReference type="ARBA" id="ARBA00048679"/>
    </source>
</evidence>
<feature type="region of interest" description="Disordered" evidence="11">
    <location>
        <begin position="553"/>
        <end position="652"/>
    </location>
</feature>
<evidence type="ECO:0000259" key="12">
    <source>
        <dbReference type="PROSITE" id="PS50011"/>
    </source>
</evidence>
<dbReference type="SUPFAM" id="SSF56112">
    <property type="entry name" value="Protein kinase-like (PK-like)"/>
    <property type="match status" value="1"/>
</dbReference>
<evidence type="ECO:0000256" key="6">
    <source>
        <dbReference type="ARBA" id="ARBA00022777"/>
    </source>
</evidence>
<feature type="region of interest" description="Disordered" evidence="11">
    <location>
        <begin position="445"/>
        <end position="472"/>
    </location>
</feature>
<feature type="compositionally biased region" description="Basic and acidic residues" evidence="11">
    <location>
        <begin position="921"/>
        <end position="930"/>
    </location>
</feature>
<keyword evidence="3" id="KW-0723">Serine/threonine-protein kinase</keyword>
<dbReference type="Gene3D" id="1.10.510.10">
    <property type="entry name" value="Transferase(Phosphotransferase) domain 1"/>
    <property type="match status" value="1"/>
</dbReference>
<gene>
    <name evidence="13" type="ORF">PGQ11_001928</name>
</gene>
<dbReference type="InterPro" id="IPR017441">
    <property type="entry name" value="Protein_kinase_ATP_BS"/>
</dbReference>
<feature type="compositionally biased region" description="Low complexity" evidence="11">
    <location>
        <begin position="613"/>
        <end position="624"/>
    </location>
</feature>
<dbReference type="PROSITE" id="PS50011">
    <property type="entry name" value="PROTEIN_KINASE_DOM"/>
    <property type="match status" value="1"/>
</dbReference>
<evidence type="ECO:0000256" key="1">
    <source>
        <dbReference type="ARBA" id="ARBA00008874"/>
    </source>
</evidence>
<dbReference type="InterPro" id="IPR008271">
    <property type="entry name" value="Ser/Thr_kinase_AS"/>
</dbReference>
<dbReference type="PANTHER" id="PTHR48012">
    <property type="entry name" value="STERILE20-LIKE KINASE, ISOFORM B-RELATED"/>
    <property type="match status" value="1"/>
</dbReference>
<dbReference type="Proteomes" id="UP001390339">
    <property type="component" value="Unassembled WGS sequence"/>
</dbReference>
<feature type="compositionally biased region" description="Basic and acidic residues" evidence="11">
    <location>
        <begin position="859"/>
        <end position="868"/>
    </location>
</feature>
<evidence type="ECO:0000256" key="2">
    <source>
        <dbReference type="ARBA" id="ARBA00012513"/>
    </source>
</evidence>
<dbReference type="EMBL" id="JAPCWZ010000002">
    <property type="protein sequence ID" value="KAK8876982.1"/>
    <property type="molecule type" value="Genomic_DNA"/>
</dbReference>
<comment type="catalytic activity">
    <reaction evidence="9">
        <text>L-seryl-[protein] + ATP = O-phospho-L-seryl-[protein] + ADP + H(+)</text>
        <dbReference type="Rhea" id="RHEA:17989"/>
        <dbReference type="Rhea" id="RHEA-COMP:9863"/>
        <dbReference type="Rhea" id="RHEA-COMP:11604"/>
        <dbReference type="ChEBI" id="CHEBI:15378"/>
        <dbReference type="ChEBI" id="CHEBI:29999"/>
        <dbReference type="ChEBI" id="CHEBI:30616"/>
        <dbReference type="ChEBI" id="CHEBI:83421"/>
        <dbReference type="ChEBI" id="CHEBI:456216"/>
        <dbReference type="EC" id="2.7.11.1"/>
    </reaction>
</comment>
<feature type="region of interest" description="Disordered" evidence="11">
    <location>
        <begin position="796"/>
        <end position="879"/>
    </location>
</feature>
<feature type="binding site" evidence="10">
    <location>
        <position position="121"/>
    </location>
    <ligand>
        <name>ATP</name>
        <dbReference type="ChEBI" id="CHEBI:30616"/>
    </ligand>
</feature>
<organism evidence="13 14">
    <name type="scientific">Apiospora arundinis</name>
    <dbReference type="NCBI Taxonomy" id="335852"/>
    <lineage>
        <taxon>Eukaryota</taxon>
        <taxon>Fungi</taxon>
        <taxon>Dikarya</taxon>
        <taxon>Ascomycota</taxon>
        <taxon>Pezizomycotina</taxon>
        <taxon>Sordariomycetes</taxon>
        <taxon>Xylariomycetidae</taxon>
        <taxon>Amphisphaeriales</taxon>
        <taxon>Apiosporaceae</taxon>
        <taxon>Apiospora</taxon>
    </lineage>
</organism>
<keyword evidence="5 10" id="KW-0547">Nucleotide-binding</keyword>
<dbReference type="InterPro" id="IPR011009">
    <property type="entry name" value="Kinase-like_dom_sf"/>
</dbReference>
<reference evidence="13 14" key="1">
    <citation type="journal article" date="2024" name="IMA Fungus">
        <title>Apiospora arundinis, a panoply of carbohydrate-active enzymes and secondary metabolites.</title>
        <authorList>
            <person name="Sorensen T."/>
            <person name="Petersen C."/>
            <person name="Muurmann A.T."/>
            <person name="Christiansen J.V."/>
            <person name="Brundto M.L."/>
            <person name="Overgaard C.K."/>
            <person name="Boysen A.T."/>
            <person name="Wollenberg R.D."/>
            <person name="Larsen T.O."/>
            <person name="Sorensen J.L."/>
            <person name="Nielsen K.L."/>
            <person name="Sondergaard T.E."/>
        </authorList>
    </citation>
    <scope>NUCLEOTIDE SEQUENCE [LARGE SCALE GENOMIC DNA]</scope>
    <source>
        <strain evidence="13 14">AAU 773</strain>
    </source>
</reference>
<evidence type="ECO:0000313" key="13">
    <source>
        <dbReference type="EMBL" id="KAK8876982.1"/>
    </source>
</evidence>
<protein>
    <recommendedName>
        <fullName evidence="2">non-specific serine/threonine protein kinase</fullName>
        <ecNumber evidence="2">2.7.11.1</ecNumber>
    </recommendedName>
</protein>